<name>A0A6A4W294_AMPAM</name>
<dbReference type="Proteomes" id="UP000440578">
    <property type="component" value="Unassembled WGS sequence"/>
</dbReference>
<dbReference type="InterPro" id="IPR031739">
    <property type="entry name" value="Ncaph2"/>
</dbReference>
<feature type="domain" description="Condensin-2 complex subunit H2 C-terminal" evidence="6">
    <location>
        <begin position="468"/>
        <end position="598"/>
    </location>
</feature>
<dbReference type="InterPro" id="IPR009378">
    <property type="entry name" value="H2_N"/>
</dbReference>
<evidence type="ECO:0000256" key="4">
    <source>
        <dbReference type="SAM" id="MobiDB-lite"/>
    </source>
</evidence>
<keyword evidence="3" id="KW-0539">Nucleus</keyword>
<dbReference type="EMBL" id="VIIS01001466">
    <property type="protein sequence ID" value="KAF0297810.1"/>
    <property type="molecule type" value="Genomic_DNA"/>
</dbReference>
<keyword evidence="8" id="KW-1185">Reference proteome</keyword>
<dbReference type="GO" id="GO:0010032">
    <property type="term" value="P:meiotic chromosome condensation"/>
    <property type="evidence" value="ECO:0007669"/>
    <property type="project" value="TreeGrafter"/>
</dbReference>
<dbReference type="Pfam" id="PF06278">
    <property type="entry name" value="CNDH2_N"/>
    <property type="match status" value="1"/>
</dbReference>
<protein>
    <submittedName>
        <fullName evidence="7">Condensin-2 complex subunit H2</fullName>
    </submittedName>
</protein>
<evidence type="ECO:0000259" key="6">
    <source>
        <dbReference type="Pfam" id="PF16858"/>
    </source>
</evidence>
<gene>
    <name evidence="7" type="primary">ncaph2_2</name>
    <name evidence="7" type="ORF">FJT64_004765</name>
</gene>
<feature type="compositionally biased region" description="Low complexity" evidence="4">
    <location>
        <begin position="340"/>
        <end position="349"/>
    </location>
</feature>
<feature type="compositionally biased region" description="Polar residues" evidence="4">
    <location>
        <begin position="201"/>
        <end position="217"/>
    </location>
</feature>
<dbReference type="EMBL" id="VIIS01001466">
    <property type="protein sequence ID" value="KAF0297809.1"/>
    <property type="molecule type" value="Genomic_DNA"/>
</dbReference>
<sequence>MAPPPDETRFGFLLNPIKDLTKNWQVDLNKFLGEYLDELASMPITFDGGETVMNFAEAAMLIQGSACVYSRKVEFLWKMVLQMVDLLANKKVAAQQGSKGKKGGDPNETIGFLPVDDMPMCKKQMKEESEDKVSLKFLPVTPVCLVDKDKTKKAVPLFSLAGDLLGNKDDYRLNSTMSTATGLLCTEMDVESLLRHHVKTSFSPTKSPDVSAALSTTAAAAADDPDDACEPPPPPSPPPPASPEPPPPPSPPPSPPRASPERRTGLRQSARRRREATPCLAPGSEPEQRWRPVNPYGETGRKRPPIRRGRITLRPPCLCQKETVSKRKRKLAETAAAAAASVTTASADSVYGSGEKPPPPPVVDYLKTELLTHSGRLTRSQLRHVISKMPAEVLAEMQNRKQALADIKQQKREEDELAAAAEAAAAADDAASDGGAGDMADFPDMPDPADHPADLPSAAAPPSAPPDSYEELVQRRVAEYLSAAQEYVQSTELSRRVARWQETVLPRLEREEKRSEFNIHDYGSRILERFPEGSAKTTVAFADIVKGEEAPEVARYLLSSLMLANTYNVEIFEPGPPDQAMDTMELTLLSRKRHHEALDGYSAPSQGSPRRKSQESRSSSGSGGGGSSTAGRTRSSPPRKASAAAGRKKRPAAAARQRSRQDL</sequence>
<feature type="region of interest" description="Disordered" evidence="4">
    <location>
        <begin position="599"/>
        <end position="663"/>
    </location>
</feature>
<feature type="domain" description="Condensin II complex subunit H2 N-terminal" evidence="5">
    <location>
        <begin position="9"/>
        <end position="109"/>
    </location>
</feature>
<evidence type="ECO:0000313" key="8">
    <source>
        <dbReference type="Proteomes" id="UP000440578"/>
    </source>
</evidence>
<dbReference type="GO" id="GO:0003682">
    <property type="term" value="F:chromatin binding"/>
    <property type="evidence" value="ECO:0007669"/>
    <property type="project" value="TreeGrafter"/>
</dbReference>
<dbReference type="PANTHER" id="PTHR14324">
    <property type="entry name" value="CONDENSIN-2 COMPLEX SUBUNIT H2"/>
    <property type="match status" value="1"/>
</dbReference>
<proteinExistence type="inferred from homology"/>
<dbReference type="GO" id="GO:0005634">
    <property type="term" value="C:nucleus"/>
    <property type="evidence" value="ECO:0007669"/>
    <property type="project" value="UniProtKB-SubCell"/>
</dbReference>
<dbReference type="OrthoDB" id="10038475at2759"/>
<dbReference type="InterPro" id="IPR031737">
    <property type="entry name" value="CNDH2_C"/>
</dbReference>
<organism evidence="7 8">
    <name type="scientific">Amphibalanus amphitrite</name>
    <name type="common">Striped barnacle</name>
    <name type="synonym">Balanus amphitrite</name>
    <dbReference type="NCBI Taxonomy" id="1232801"/>
    <lineage>
        <taxon>Eukaryota</taxon>
        <taxon>Metazoa</taxon>
        <taxon>Ecdysozoa</taxon>
        <taxon>Arthropoda</taxon>
        <taxon>Crustacea</taxon>
        <taxon>Multicrustacea</taxon>
        <taxon>Cirripedia</taxon>
        <taxon>Thoracica</taxon>
        <taxon>Thoracicalcarea</taxon>
        <taxon>Balanomorpha</taxon>
        <taxon>Balanoidea</taxon>
        <taxon>Balanidae</taxon>
        <taxon>Amphibalaninae</taxon>
        <taxon>Amphibalanus</taxon>
    </lineage>
</organism>
<comment type="similarity">
    <text evidence="2">Belongs to the CND2 H2 (condensin-2 subunit 2) family.</text>
</comment>
<comment type="subcellular location">
    <subcellularLocation>
        <location evidence="1">Nucleus</location>
    </subcellularLocation>
</comment>
<dbReference type="Pfam" id="PF16858">
    <property type="entry name" value="CNDH2_C"/>
    <property type="match status" value="1"/>
</dbReference>
<reference evidence="7 8" key="1">
    <citation type="submission" date="2019-07" db="EMBL/GenBank/DDBJ databases">
        <title>Draft genome assembly of a fouling barnacle, Amphibalanus amphitrite (Darwin, 1854): The first reference genome for Thecostraca.</title>
        <authorList>
            <person name="Kim W."/>
        </authorList>
    </citation>
    <scope>NUCLEOTIDE SEQUENCE [LARGE SCALE GENOMIC DNA]</scope>
    <source>
        <strain evidence="7">SNU_AA5</strain>
        <tissue evidence="7">Soma without cirri and trophi</tissue>
    </source>
</reference>
<dbReference type="GO" id="GO:0000796">
    <property type="term" value="C:condensin complex"/>
    <property type="evidence" value="ECO:0007669"/>
    <property type="project" value="TreeGrafter"/>
</dbReference>
<dbReference type="GO" id="GO:0051306">
    <property type="term" value="P:mitotic sister chromatid separation"/>
    <property type="evidence" value="ECO:0007669"/>
    <property type="project" value="TreeGrafter"/>
</dbReference>
<evidence type="ECO:0000256" key="3">
    <source>
        <dbReference type="ARBA" id="ARBA00023242"/>
    </source>
</evidence>
<feature type="region of interest" description="Disordered" evidence="4">
    <location>
        <begin position="415"/>
        <end position="469"/>
    </location>
</feature>
<feature type="compositionally biased region" description="Pro residues" evidence="4">
    <location>
        <begin position="230"/>
        <end position="258"/>
    </location>
</feature>
<feature type="region of interest" description="Disordered" evidence="4">
    <location>
        <begin position="201"/>
        <end position="314"/>
    </location>
</feature>
<feature type="compositionally biased region" description="Basic residues" evidence="4">
    <location>
        <begin position="302"/>
        <end position="311"/>
    </location>
</feature>
<feature type="region of interest" description="Disordered" evidence="4">
    <location>
        <begin position="340"/>
        <end position="362"/>
    </location>
</feature>
<dbReference type="PANTHER" id="PTHR14324:SF3">
    <property type="entry name" value="CONDENSIN-2 COMPLEX SUBUNIT H2"/>
    <property type="match status" value="1"/>
</dbReference>
<evidence type="ECO:0000256" key="1">
    <source>
        <dbReference type="ARBA" id="ARBA00004123"/>
    </source>
</evidence>
<accession>A0A6A4W294</accession>
<feature type="compositionally biased region" description="Low complexity" evidence="4">
    <location>
        <begin position="629"/>
        <end position="645"/>
    </location>
</feature>
<dbReference type="AlphaFoldDB" id="A0A6A4W294"/>
<comment type="caution">
    <text evidence="7">The sequence shown here is derived from an EMBL/GenBank/DDBJ whole genome shotgun (WGS) entry which is preliminary data.</text>
</comment>
<evidence type="ECO:0000256" key="2">
    <source>
        <dbReference type="ARBA" id="ARBA00007844"/>
    </source>
</evidence>
<evidence type="ECO:0000313" key="7">
    <source>
        <dbReference type="EMBL" id="KAF0297810.1"/>
    </source>
</evidence>
<evidence type="ECO:0000259" key="5">
    <source>
        <dbReference type="Pfam" id="PF06278"/>
    </source>
</evidence>
<feature type="compositionally biased region" description="Low complexity" evidence="4">
    <location>
        <begin position="418"/>
        <end position="443"/>
    </location>
</feature>